<evidence type="ECO:0000313" key="2">
    <source>
        <dbReference type="Proteomes" id="UP001148838"/>
    </source>
</evidence>
<protein>
    <submittedName>
        <fullName evidence="1">Uncharacterized protein</fullName>
    </submittedName>
</protein>
<sequence length="104" mass="11515">MKECLFVEELGTIYNVGLFGNSSVRLLLPSTWFLGFFLNQSASDGEWNPRKLKPRNQDIRVVGHSLRTIRSSLAAACPDSAESKTLDEASRTTGLLDRLNGITD</sequence>
<gene>
    <name evidence="1" type="ORF">ANN_16997</name>
</gene>
<reference evidence="1 2" key="1">
    <citation type="journal article" date="2022" name="Allergy">
        <title>Genome assembly and annotation of Periplaneta americana reveal a comprehensive cockroach allergen profile.</title>
        <authorList>
            <person name="Wang L."/>
            <person name="Xiong Q."/>
            <person name="Saelim N."/>
            <person name="Wang L."/>
            <person name="Nong W."/>
            <person name="Wan A.T."/>
            <person name="Shi M."/>
            <person name="Liu X."/>
            <person name="Cao Q."/>
            <person name="Hui J.H.L."/>
            <person name="Sookrung N."/>
            <person name="Leung T.F."/>
            <person name="Tungtrongchitr A."/>
            <person name="Tsui S.K.W."/>
        </authorList>
    </citation>
    <scope>NUCLEOTIDE SEQUENCE [LARGE SCALE GENOMIC DNA]</scope>
    <source>
        <strain evidence="1">PWHHKU_190912</strain>
    </source>
</reference>
<comment type="caution">
    <text evidence="1">The sequence shown here is derived from an EMBL/GenBank/DDBJ whole genome shotgun (WGS) entry which is preliminary data.</text>
</comment>
<name>A0ABQ8ST13_PERAM</name>
<proteinExistence type="predicted"/>
<dbReference type="Proteomes" id="UP001148838">
    <property type="component" value="Unassembled WGS sequence"/>
</dbReference>
<keyword evidence="2" id="KW-1185">Reference proteome</keyword>
<accession>A0ABQ8ST13</accession>
<organism evidence="1 2">
    <name type="scientific">Periplaneta americana</name>
    <name type="common">American cockroach</name>
    <name type="synonym">Blatta americana</name>
    <dbReference type="NCBI Taxonomy" id="6978"/>
    <lineage>
        <taxon>Eukaryota</taxon>
        <taxon>Metazoa</taxon>
        <taxon>Ecdysozoa</taxon>
        <taxon>Arthropoda</taxon>
        <taxon>Hexapoda</taxon>
        <taxon>Insecta</taxon>
        <taxon>Pterygota</taxon>
        <taxon>Neoptera</taxon>
        <taxon>Polyneoptera</taxon>
        <taxon>Dictyoptera</taxon>
        <taxon>Blattodea</taxon>
        <taxon>Blattoidea</taxon>
        <taxon>Blattidae</taxon>
        <taxon>Blattinae</taxon>
        <taxon>Periplaneta</taxon>
    </lineage>
</organism>
<evidence type="ECO:0000313" key="1">
    <source>
        <dbReference type="EMBL" id="KAJ4436865.1"/>
    </source>
</evidence>
<dbReference type="EMBL" id="JAJSOF020000021">
    <property type="protein sequence ID" value="KAJ4436865.1"/>
    <property type="molecule type" value="Genomic_DNA"/>
</dbReference>